<comment type="function">
    <text evidence="8">Catalyzes the condensation of pantoate with beta-alanine in an ATP-dependent reaction via a pantoyl-adenylate intermediate.</text>
</comment>
<evidence type="ECO:0000256" key="3">
    <source>
        <dbReference type="ARBA" id="ARBA00022598"/>
    </source>
</evidence>
<dbReference type="GO" id="GO:0016874">
    <property type="term" value="F:ligase activity"/>
    <property type="evidence" value="ECO:0007669"/>
    <property type="project" value="UniProtKB-KW"/>
</dbReference>
<proteinExistence type="inferred from homology"/>
<comment type="subcellular location">
    <subcellularLocation>
        <location evidence="8">Cytoplasm</location>
    </subcellularLocation>
</comment>
<evidence type="ECO:0000256" key="8">
    <source>
        <dbReference type="HAMAP-Rule" id="MF_00158"/>
    </source>
</evidence>
<feature type="binding site" evidence="8">
    <location>
        <position position="67"/>
    </location>
    <ligand>
        <name>beta-alanine</name>
        <dbReference type="ChEBI" id="CHEBI:57966"/>
    </ligand>
</feature>
<dbReference type="Pfam" id="PF02569">
    <property type="entry name" value="Pantoate_ligase"/>
    <property type="match status" value="1"/>
</dbReference>
<dbReference type="CDD" id="cd00560">
    <property type="entry name" value="PanC"/>
    <property type="match status" value="1"/>
</dbReference>
<reference evidence="10" key="2">
    <citation type="submission" date="2023-07" db="EMBL/GenBank/DDBJ databases">
        <title>Ancylobacter moscoviensis sp. nov., facultatively methylotrophic bacteria from activated sludge and the reclassification of Starkeya novella (Starkey 1934) Kelly et al. 2000 as Ancylobacter novellus comb. nov., Starkeya koreensis Im et al. 2006 as Ancylobacter koreensis comb.nov., Angulomicrobium tetraedrale Vasil'eva et al. 1986 as Ancylobacter tetraedralis comb. nov., Angulomicrobium amanitiforme Fritz et al. 2004 as Ancylobacter amanitiformis comb. nov. and Methylorhabdus multivorans Doronina et al. 1996 as Ancylobacter multivorans comb. nov. and emended description of the genus Ancylobacter.</title>
        <authorList>
            <person name="Doronina N."/>
            <person name="Chemodurova A."/>
            <person name="Grouzdev D."/>
            <person name="Koziaeva V."/>
            <person name="Shi W."/>
            <person name="Wu L."/>
            <person name="Kaparullina E."/>
        </authorList>
    </citation>
    <scope>NUCLEOTIDE SEQUENCE [LARGE SCALE GENOMIC DNA]</scope>
    <source>
        <strain evidence="10">Jip08</strain>
    </source>
</reference>
<evidence type="ECO:0000313" key="10">
    <source>
        <dbReference type="Proteomes" id="UP001202867"/>
    </source>
</evidence>
<feature type="binding site" evidence="8">
    <location>
        <position position="67"/>
    </location>
    <ligand>
        <name>(R)-pantoate</name>
        <dbReference type="ChEBI" id="CHEBI:15980"/>
    </ligand>
</feature>
<dbReference type="InterPro" id="IPR042176">
    <property type="entry name" value="Pantoate_ligase_C"/>
</dbReference>
<dbReference type="EC" id="6.3.2.1" evidence="8"/>
<feature type="binding site" evidence="8">
    <location>
        <begin position="36"/>
        <end position="43"/>
    </location>
    <ligand>
        <name>ATP</name>
        <dbReference type="ChEBI" id="CHEBI:30616"/>
    </ligand>
</feature>
<evidence type="ECO:0000256" key="4">
    <source>
        <dbReference type="ARBA" id="ARBA00022655"/>
    </source>
</evidence>
<evidence type="ECO:0000256" key="7">
    <source>
        <dbReference type="ARBA" id="ARBA00048258"/>
    </source>
</evidence>
<dbReference type="PANTHER" id="PTHR21299">
    <property type="entry name" value="CYTIDYLATE KINASE/PANTOATE-BETA-ALANINE LIGASE"/>
    <property type="match status" value="1"/>
</dbReference>
<keyword evidence="4 8" id="KW-0566">Pantothenate biosynthesis</keyword>
<dbReference type="InterPro" id="IPR014729">
    <property type="entry name" value="Rossmann-like_a/b/a_fold"/>
</dbReference>
<evidence type="ECO:0000256" key="2">
    <source>
        <dbReference type="ARBA" id="ARBA00009256"/>
    </source>
</evidence>
<keyword evidence="10" id="KW-1185">Reference proteome</keyword>
<evidence type="ECO:0000256" key="1">
    <source>
        <dbReference type="ARBA" id="ARBA00004990"/>
    </source>
</evidence>
<comment type="catalytic activity">
    <reaction evidence="7 8">
        <text>(R)-pantoate + beta-alanine + ATP = (R)-pantothenate + AMP + diphosphate + H(+)</text>
        <dbReference type="Rhea" id="RHEA:10912"/>
        <dbReference type="ChEBI" id="CHEBI:15378"/>
        <dbReference type="ChEBI" id="CHEBI:15980"/>
        <dbReference type="ChEBI" id="CHEBI:29032"/>
        <dbReference type="ChEBI" id="CHEBI:30616"/>
        <dbReference type="ChEBI" id="CHEBI:33019"/>
        <dbReference type="ChEBI" id="CHEBI:57966"/>
        <dbReference type="ChEBI" id="CHEBI:456215"/>
        <dbReference type="EC" id="6.3.2.1"/>
    </reaction>
</comment>
<dbReference type="NCBIfam" id="TIGR00018">
    <property type="entry name" value="panC"/>
    <property type="match status" value="1"/>
</dbReference>
<dbReference type="Gene3D" id="3.40.50.620">
    <property type="entry name" value="HUPs"/>
    <property type="match status" value="1"/>
</dbReference>
<organism evidence="9 10">
    <name type="scientific">Ancylobacter koreensis</name>
    <dbReference type="NCBI Taxonomy" id="266121"/>
    <lineage>
        <taxon>Bacteria</taxon>
        <taxon>Pseudomonadati</taxon>
        <taxon>Pseudomonadota</taxon>
        <taxon>Alphaproteobacteria</taxon>
        <taxon>Hyphomicrobiales</taxon>
        <taxon>Xanthobacteraceae</taxon>
        <taxon>Ancylobacter</taxon>
    </lineage>
</organism>
<evidence type="ECO:0000313" key="9">
    <source>
        <dbReference type="EMBL" id="MCK0210013.1"/>
    </source>
</evidence>
<dbReference type="Gene3D" id="3.30.1300.10">
    <property type="entry name" value="Pantoate-beta-alanine ligase, C-terminal domain"/>
    <property type="match status" value="1"/>
</dbReference>
<dbReference type="EMBL" id="JALKCG010000011">
    <property type="protein sequence ID" value="MCK0210013.1"/>
    <property type="molecule type" value="Genomic_DNA"/>
</dbReference>
<feature type="binding site" evidence="8">
    <location>
        <begin position="153"/>
        <end position="156"/>
    </location>
    <ligand>
        <name>ATP</name>
        <dbReference type="ChEBI" id="CHEBI:30616"/>
    </ligand>
</feature>
<dbReference type="Proteomes" id="UP001202867">
    <property type="component" value="Unassembled WGS sequence"/>
</dbReference>
<keyword evidence="5 8" id="KW-0547">Nucleotide-binding</keyword>
<comment type="miscellaneous">
    <text evidence="8">The reaction proceeds by a bi uni uni bi ping pong mechanism.</text>
</comment>
<dbReference type="InterPro" id="IPR004821">
    <property type="entry name" value="Cyt_trans-like"/>
</dbReference>
<comment type="pathway">
    <text evidence="1 8">Cofactor biosynthesis; (R)-pantothenate biosynthesis; (R)-pantothenate from (R)-pantoate and beta-alanine: step 1/1.</text>
</comment>
<accession>A0ABT0DRU4</accession>
<dbReference type="HAMAP" id="MF_00158">
    <property type="entry name" value="PanC"/>
    <property type="match status" value="1"/>
</dbReference>
<dbReference type="RefSeq" id="WP_247202524.1">
    <property type="nucleotide sequence ID" value="NZ_JALKCG010000011.1"/>
</dbReference>
<protein>
    <recommendedName>
        <fullName evidence="8">Pantothenate synthetase</fullName>
        <shortName evidence="8">PS</shortName>
        <ecNumber evidence="8">6.3.2.1</ecNumber>
    </recommendedName>
    <alternativeName>
        <fullName evidence="8">Pantoate--beta-alanine ligase</fullName>
    </alternativeName>
    <alternativeName>
        <fullName evidence="8">Pantoate-activating enzyme</fullName>
    </alternativeName>
</protein>
<comment type="subunit">
    <text evidence="8">Homodimer.</text>
</comment>
<reference evidence="9 10" key="1">
    <citation type="submission" date="2022-04" db="EMBL/GenBank/DDBJ databases">
        <authorList>
            <person name="Grouzdev D.S."/>
            <person name="Pantiukh K.S."/>
            <person name="Krutkina M.S."/>
        </authorList>
    </citation>
    <scope>NUCLEOTIDE SEQUENCE [LARGE SCALE GENOMIC DNA]</scope>
    <source>
        <strain evidence="9 10">Jip08</strain>
    </source>
</reference>
<keyword evidence="3 8" id="KW-0436">Ligase</keyword>
<dbReference type="PANTHER" id="PTHR21299:SF1">
    <property type="entry name" value="PANTOATE--BETA-ALANINE LIGASE"/>
    <property type="match status" value="1"/>
</dbReference>
<evidence type="ECO:0000256" key="5">
    <source>
        <dbReference type="ARBA" id="ARBA00022741"/>
    </source>
</evidence>
<comment type="caution">
    <text evidence="9">The sequence shown here is derived from an EMBL/GenBank/DDBJ whole genome shotgun (WGS) entry which is preliminary data.</text>
</comment>
<keyword evidence="8" id="KW-0963">Cytoplasm</keyword>
<evidence type="ECO:0000256" key="6">
    <source>
        <dbReference type="ARBA" id="ARBA00022840"/>
    </source>
</evidence>
<feature type="active site" description="Proton donor" evidence="8">
    <location>
        <position position="43"/>
    </location>
</feature>
<feature type="binding site" evidence="8">
    <location>
        <position position="159"/>
    </location>
    <ligand>
        <name>(R)-pantoate</name>
        <dbReference type="ChEBI" id="CHEBI:15980"/>
    </ligand>
</feature>
<feature type="binding site" evidence="8">
    <location>
        <begin position="190"/>
        <end position="193"/>
    </location>
    <ligand>
        <name>ATP</name>
        <dbReference type="ChEBI" id="CHEBI:30616"/>
    </ligand>
</feature>
<keyword evidence="6 8" id="KW-0067">ATP-binding</keyword>
<dbReference type="InterPro" id="IPR003721">
    <property type="entry name" value="Pantoate_ligase"/>
</dbReference>
<dbReference type="SUPFAM" id="SSF52374">
    <property type="entry name" value="Nucleotidylyl transferase"/>
    <property type="match status" value="1"/>
</dbReference>
<sequence>MTTPRAIRTVHTVAELRQQVGAWRAGGERVALVPTMGALHVGHVALMEAAKAHAERTVVTIFVNPTQFAPTEDLGRYPRTLEADLDKADGAGVALAFVPDVNEMYPEGFATTISLAGPALGLETDFRPTHFAGVATVVAKLLNQAAPDVALFGEKDYQQLQVVTRMARDLDLPARILGVPTVREADGLALSSRNVYLSAEDRAAAPALHRALTTAAAAIAGGADIAESIEAARRAVAAAGFALDYLEARHAATLAPVASRADGPIRLLVAARIGTTRLIDNLAVPD</sequence>
<comment type="similarity">
    <text evidence="2 8">Belongs to the pantothenate synthetase family.</text>
</comment>
<feature type="binding site" evidence="8">
    <location>
        <position position="182"/>
    </location>
    <ligand>
        <name>ATP</name>
        <dbReference type="ChEBI" id="CHEBI:30616"/>
    </ligand>
</feature>
<gene>
    <name evidence="8 9" type="primary">panC</name>
    <name evidence="9" type="ORF">MWN33_18430</name>
</gene>
<name>A0ABT0DRU4_9HYPH</name>
<dbReference type="NCBIfam" id="TIGR00125">
    <property type="entry name" value="cyt_tran_rel"/>
    <property type="match status" value="1"/>
</dbReference>